<gene>
    <name evidence="1" type="ORF">EZS28_018647</name>
</gene>
<proteinExistence type="predicted"/>
<evidence type="ECO:0000313" key="2">
    <source>
        <dbReference type="Proteomes" id="UP000324800"/>
    </source>
</evidence>
<sequence length="215" mass="24958">WNNWWPIQRHASGKYRWQRRSKQFKYDPVDRKAHVHTTNNVISRIVGVDFNSLYPSVMSTAEHKLIKYTGGKMHMAGSGDTDSAYWAVSGDANAENLQQFNQVIRDKQFYDENAKYYFPKQSLQRTETIEGDFLDEKKVFGLAIENEGTEMIALAHKIYYIKATNIRLEKKNYIMPKIETQKNGITGIHTKAIILKDQSCCPYVYDLKASDYVID</sequence>
<dbReference type="Proteomes" id="UP000324800">
    <property type="component" value="Unassembled WGS sequence"/>
</dbReference>
<protein>
    <submittedName>
        <fullName evidence="1">Uncharacterized protein</fullName>
    </submittedName>
</protein>
<dbReference type="AlphaFoldDB" id="A0A5J4VTS6"/>
<feature type="non-terminal residue" evidence="1">
    <location>
        <position position="1"/>
    </location>
</feature>
<evidence type="ECO:0000313" key="1">
    <source>
        <dbReference type="EMBL" id="KAA6385825.1"/>
    </source>
</evidence>
<comment type="caution">
    <text evidence="1">The sequence shown here is derived from an EMBL/GenBank/DDBJ whole genome shotgun (WGS) entry which is preliminary data.</text>
</comment>
<dbReference type="EMBL" id="SNRW01005087">
    <property type="protein sequence ID" value="KAA6385825.1"/>
    <property type="molecule type" value="Genomic_DNA"/>
</dbReference>
<organism evidence="1 2">
    <name type="scientific">Streblomastix strix</name>
    <dbReference type="NCBI Taxonomy" id="222440"/>
    <lineage>
        <taxon>Eukaryota</taxon>
        <taxon>Metamonada</taxon>
        <taxon>Preaxostyla</taxon>
        <taxon>Oxymonadida</taxon>
        <taxon>Streblomastigidae</taxon>
        <taxon>Streblomastix</taxon>
    </lineage>
</organism>
<dbReference type="OrthoDB" id="6153129at2759"/>
<name>A0A5J4VTS6_9EUKA</name>
<accession>A0A5J4VTS6</accession>
<reference evidence="1 2" key="1">
    <citation type="submission" date="2019-03" db="EMBL/GenBank/DDBJ databases">
        <title>Single cell metagenomics reveals metabolic interactions within the superorganism composed of flagellate Streblomastix strix and complex community of Bacteroidetes bacteria on its surface.</title>
        <authorList>
            <person name="Treitli S.C."/>
            <person name="Kolisko M."/>
            <person name="Husnik F."/>
            <person name="Keeling P."/>
            <person name="Hampl V."/>
        </authorList>
    </citation>
    <scope>NUCLEOTIDE SEQUENCE [LARGE SCALE GENOMIC DNA]</scope>
    <source>
        <strain evidence="1">ST1C</strain>
    </source>
</reference>